<accession>C7PZZ4</accession>
<name>C7PZZ4_CATAD</name>
<dbReference type="InParanoid" id="C7PZZ4"/>
<dbReference type="KEGG" id="cai:Caci_6641"/>
<sequence length="229" mass="22624" precursor="true">MHSLKAFAVAAAVAALATVAVVGTASAAAAPVSVLTYGAPGPGGPNVAPGQVLTGNLQPGTKATFLTAPGGGVGTFCSVSNIGVQVLANPTAPGVAVSKLAALGFGGCVSTIPGSTVLSVTENNLPNNNVLFNDSAGFPVQFVPAGAPVQLTIVESVPGAVLNCVWQPVGSIYQGNYANPGNRLIVLNQKIQLMSGPPGPCGGTLQFMSFTYQPVVDSSVPGSPPVFVN</sequence>
<proteinExistence type="predicted"/>
<evidence type="ECO:0000256" key="1">
    <source>
        <dbReference type="SAM" id="SignalP"/>
    </source>
</evidence>
<evidence type="ECO:0000313" key="3">
    <source>
        <dbReference type="Proteomes" id="UP000000851"/>
    </source>
</evidence>
<dbReference type="STRING" id="479433.Caci_6641"/>
<dbReference type="HOGENOM" id="CLU_1208030_0_0_11"/>
<dbReference type="AlphaFoldDB" id="C7PZZ4"/>
<dbReference type="Proteomes" id="UP000000851">
    <property type="component" value="Chromosome"/>
</dbReference>
<dbReference type="eggNOG" id="ENOG5033U6E">
    <property type="taxonomic scope" value="Bacteria"/>
</dbReference>
<evidence type="ECO:0008006" key="4">
    <source>
        <dbReference type="Google" id="ProtNLM"/>
    </source>
</evidence>
<feature type="chain" id="PRO_5002981356" description="Secreted protein" evidence="1">
    <location>
        <begin position="28"/>
        <end position="229"/>
    </location>
</feature>
<keyword evidence="3" id="KW-1185">Reference proteome</keyword>
<protein>
    <recommendedName>
        <fullName evidence="4">Secreted protein</fullName>
    </recommendedName>
</protein>
<feature type="signal peptide" evidence="1">
    <location>
        <begin position="1"/>
        <end position="27"/>
    </location>
</feature>
<reference evidence="2 3" key="1">
    <citation type="journal article" date="2009" name="Stand. Genomic Sci.">
        <title>Complete genome sequence of Catenulispora acidiphila type strain (ID 139908).</title>
        <authorList>
            <person name="Copeland A."/>
            <person name="Lapidus A."/>
            <person name="Glavina Del Rio T."/>
            <person name="Nolan M."/>
            <person name="Lucas S."/>
            <person name="Chen F."/>
            <person name="Tice H."/>
            <person name="Cheng J.F."/>
            <person name="Bruce D."/>
            <person name="Goodwin L."/>
            <person name="Pitluck S."/>
            <person name="Mikhailova N."/>
            <person name="Pati A."/>
            <person name="Ivanova N."/>
            <person name="Mavromatis K."/>
            <person name="Chen A."/>
            <person name="Palaniappan K."/>
            <person name="Chain P."/>
            <person name="Land M."/>
            <person name="Hauser L."/>
            <person name="Chang Y.J."/>
            <person name="Jeffries C.D."/>
            <person name="Chertkov O."/>
            <person name="Brettin T."/>
            <person name="Detter J.C."/>
            <person name="Han C."/>
            <person name="Ali Z."/>
            <person name="Tindall B.J."/>
            <person name="Goker M."/>
            <person name="Bristow J."/>
            <person name="Eisen J.A."/>
            <person name="Markowitz V."/>
            <person name="Hugenholtz P."/>
            <person name="Kyrpides N.C."/>
            <person name="Klenk H.P."/>
        </authorList>
    </citation>
    <scope>NUCLEOTIDE SEQUENCE [LARGE SCALE GENOMIC DNA]</scope>
    <source>
        <strain evidence="3">DSM 44928 / JCM 14897 / NBRC 102108 / NRRL B-24433 / ID139908</strain>
    </source>
</reference>
<gene>
    <name evidence="2" type="ordered locus">Caci_6641</name>
</gene>
<keyword evidence="1" id="KW-0732">Signal</keyword>
<dbReference type="EMBL" id="CP001700">
    <property type="protein sequence ID" value="ACU75487.1"/>
    <property type="molecule type" value="Genomic_DNA"/>
</dbReference>
<evidence type="ECO:0000313" key="2">
    <source>
        <dbReference type="EMBL" id="ACU75487.1"/>
    </source>
</evidence>
<organism evidence="2 3">
    <name type="scientific">Catenulispora acidiphila (strain DSM 44928 / JCM 14897 / NBRC 102108 / NRRL B-24433 / ID139908)</name>
    <dbReference type="NCBI Taxonomy" id="479433"/>
    <lineage>
        <taxon>Bacteria</taxon>
        <taxon>Bacillati</taxon>
        <taxon>Actinomycetota</taxon>
        <taxon>Actinomycetes</taxon>
        <taxon>Catenulisporales</taxon>
        <taxon>Catenulisporaceae</taxon>
        <taxon>Catenulispora</taxon>
    </lineage>
</organism>